<dbReference type="InterPro" id="IPR005801">
    <property type="entry name" value="ADC_synthase"/>
</dbReference>
<gene>
    <name evidence="1" type="ORF">EIMP300_55880</name>
</gene>
<reference evidence="1 2" key="1">
    <citation type="submission" date="2020-01" db="EMBL/GenBank/DDBJ databases">
        <title>Dynamics of blaIMP-6 dissemination in carbapenem resistant Enterobacteriacea isolated from regional surveillance in Osaka, Japan.</title>
        <authorList>
            <person name="Abe R."/>
            <person name="Akeda Y."/>
            <person name="Sugawara Y."/>
            <person name="Yamamoto N."/>
            <person name="Tomono K."/>
            <person name="Takeuchi D."/>
            <person name="Kawahara R."/>
            <person name="Hamada S."/>
        </authorList>
    </citation>
    <scope>NUCLEOTIDE SEQUENCE [LARGE SCALE GENOMIC DNA]</scope>
    <source>
        <strain evidence="1 2">E300</strain>
    </source>
</reference>
<evidence type="ECO:0000313" key="2">
    <source>
        <dbReference type="Proteomes" id="UP000467488"/>
    </source>
</evidence>
<evidence type="ECO:0008006" key="3">
    <source>
        <dbReference type="Google" id="ProtNLM"/>
    </source>
</evidence>
<name>A0A8S0FW07_ECOLX</name>
<organism evidence="1 2">
    <name type="scientific">Escherichia coli</name>
    <dbReference type="NCBI Taxonomy" id="562"/>
    <lineage>
        <taxon>Bacteria</taxon>
        <taxon>Pseudomonadati</taxon>
        <taxon>Pseudomonadota</taxon>
        <taxon>Gammaproteobacteria</taxon>
        <taxon>Enterobacterales</taxon>
        <taxon>Enterobacteriaceae</taxon>
        <taxon>Escherichia</taxon>
    </lineage>
</organism>
<sequence>MQTQKPTLELLTCVGAYRDNPTALFHQLCGDRPATLLLESADIDSKDDLKSLLLVDSALRITALGDTVTIQALSGNGEALLALLDNALPAGVENEQSPNCRVLRFPPVSPLLDEDARLCSLSVFDAFRLLQNLLNVLNVHVRRKNEKQCSSAACSLMTLWRDLKIYRNCQRKITALISVFISLKR</sequence>
<accession>A0A8S0FW07</accession>
<proteinExistence type="predicted"/>
<dbReference type="Proteomes" id="UP000467488">
    <property type="component" value="Chromosome"/>
</dbReference>
<evidence type="ECO:0000313" key="1">
    <source>
        <dbReference type="EMBL" id="BBU84188.1"/>
    </source>
</evidence>
<dbReference type="AlphaFoldDB" id="A0A8S0FW07"/>
<dbReference type="SUPFAM" id="SSF56322">
    <property type="entry name" value="ADC synthase"/>
    <property type="match status" value="1"/>
</dbReference>
<protein>
    <recommendedName>
        <fullName evidence="3">Anthranilate synthase</fullName>
    </recommendedName>
</protein>
<dbReference type="Gene3D" id="3.60.120.10">
    <property type="entry name" value="Anthranilate synthase"/>
    <property type="match status" value="1"/>
</dbReference>
<dbReference type="EMBL" id="AP022360">
    <property type="protein sequence ID" value="BBU84188.1"/>
    <property type="molecule type" value="Genomic_DNA"/>
</dbReference>